<proteinExistence type="predicted"/>
<feature type="binding site" evidence="2">
    <location>
        <begin position="26"/>
        <end position="33"/>
    </location>
    <ligand>
        <name>ATP</name>
        <dbReference type="ChEBI" id="CHEBI:30616"/>
    </ligand>
</feature>
<reference evidence="4 6" key="1">
    <citation type="submission" date="2019-12" db="EMBL/GenBank/DDBJ databases">
        <authorList>
            <person name="Wolfe R."/>
            <person name="Danczak R."/>
            <person name="Wilkins M."/>
        </authorList>
    </citation>
    <scope>NUCLEOTIDE SEQUENCE [LARGE SCALE GENOMIC DNA]</scope>
    <source>
        <strain evidence="4">X2_MaxBin.013</strain>
    </source>
</reference>
<evidence type="ECO:0000313" key="5">
    <source>
        <dbReference type="EMBL" id="KAF0133333.1"/>
    </source>
</evidence>
<dbReference type="Proteomes" id="UP000488506">
    <property type="component" value="Unassembled WGS sequence"/>
</dbReference>
<evidence type="ECO:0000259" key="3">
    <source>
        <dbReference type="PROSITE" id="PS51459"/>
    </source>
</evidence>
<sequence>QRKKLHPIEFAAWMHNQFINIHPFVDGNGRVARLLMNLSLLRAGYVITIIPPVIRSDYIEIIRTAQKSDDPKPFYDLISNLVWEALKEQLRLIKGKK</sequence>
<dbReference type="PANTHER" id="PTHR13504">
    <property type="entry name" value="FIDO DOMAIN-CONTAINING PROTEIN DDB_G0283145"/>
    <property type="match status" value="1"/>
</dbReference>
<feature type="domain" description="Fido" evidence="3">
    <location>
        <begin position="1"/>
        <end position="80"/>
    </location>
</feature>
<feature type="non-terminal residue" evidence="4">
    <location>
        <position position="1"/>
    </location>
</feature>
<keyword evidence="2" id="KW-0067">ATP-binding</keyword>
<evidence type="ECO:0000256" key="1">
    <source>
        <dbReference type="PIRSR" id="PIRSR640198-1"/>
    </source>
</evidence>
<dbReference type="Gene3D" id="1.10.3290.10">
    <property type="entry name" value="Fido-like domain"/>
    <property type="match status" value="1"/>
</dbReference>
<dbReference type="EMBL" id="WPAF01000029">
    <property type="protein sequence ID" value="KAF0133333.1"/>
    <property type="molecule type" value="Genomic_DNA"/>
</dbReference>
<gene>
    <name evidence="5" type="ORF">FD145_1351</name>
    <name evidence="4" type="ORF">FD145_1622</name>
</gene>
<dbReference type="InterPro" id="IPR036597">
    <property type="entry name" value="Fido-like_dom_sf"/>
</dbReference>
<name>A0A833KZF0_UNCSA</name>
<organism evidence="4 6">
    <name type="scientific">Candidatus Saganbacteria bacterium</name>
    <dbReference type="NCBI Taxonomy" id="2575572"/>
    <lineage>
        <taxon>Bacteria</taxon>
        <taxon>Bacillati</taxon>
        <taxon>Saganbacteria</taxon>
    </lineage>
</organism>
<accession>A0A833KZF0</accession>
<evidence type="ECO:0000313" key="6">
    <source>
        <dbReference type="Proteomes" id="UP000488506"/>
    </source>
</evidence>
<dbReference type="InterPro" id="IPR003812">
    <property type="entry name" value="Fido"/>
</dbReference>
<dbReference type="GO" id="GO:0005524">
    <property type="term" value="F:ATP binding"/>
    <property type="evidence" value="ECO:0007669"/>
    <property type="project" value="UniProtKB-KW"/>
</dbReference>
<keyword evidence="2" id="KW-0547">Nucleotide-binding</keyword>
<evidence type="ECO:0000256" key="2">
    <source>
        <dbReference type="PIRSR" id="PIRSR640198-2"/>
    </source>
</evidence>
<dbReference type="EMBL" id="WPAF01000052">
    <property type="protein sequence ID" value="KAF0132556.1"/>
    <property type="molecule type" value="Genomic_DNA"/>
</dbReference>
<evidence type="ECO:0000313" key="4">
    <source>
        <dbReference type="EMBL" id="KAF0132556.1"/>
    </source>
</evidence>
<comment type="caution">
    <text evidence="4">The sequence shown here is derived from an EMBL/GenBank/DDBJ whole genome shotgun (WGS) entry which is preliminary data.</text>
</comment>
<dbReference type="PANTHER" id="PTHR13504:SF38">
    <property type="entry name" value="FIDO DOMAIN-CONTAINING PROTEIN"/>
    <property type="match status" value="1"/>
</dbReference>
<dbReference type="PROSITE" id="PS51459">
    <property type="entry name" value="FIDO"/>
    <property type="match status" value="1"/>
</dbReference>
<dbReference type="InterPro" id="IPR040198">
    <property type="entry name" value="Fido_containing"/>
</dbReference>
<dbReference type="AlphaFoldDB" id="A0A833KZF0"/>
<dbReference type="Pfam" id="PF02661">
    <property type="entry name" value="Fic"/>
    <property type="match status" value="1"/>
</dbReference>
<feature type="active site" evidence="1">
    <location>
        <position position="22"/>
    </location>
</feature>
<protein>
    <submittedName>
        <fullName evidence="4">Filamentation induced by cAMP protein fic</fullName>
    </submittedName>
</protein>
<dbReference type="SUPFAM" id="SSF140931">
    <property type="entry name" value="Fic-like"/>
    <property type="match status" value="1"/>
</dbReference>